<dbReference type="KEGG" id="ehx:EMIHUDRAFT_352715"/>
<organism evidence="5 6">
    <name type="scientific">Emiliania huxleyi (strain CCMP1516)</name>
    <dbReference type="NCBI Taxonomy" id="280463"/>
    <lineage>
        <taxon>Eukaryota</taxon>
        <taxon>Haptista</taxon>
        <taxon>Haptophyta</taxon>
        <taxon>Prymnesiophyceae</taxon>
        <taxon>Isochrysidales</taxon>
        <taxon>Noelaerhabdaceae</taxon>
        <taxon>Emiliania</taxon>
    </lineage>
</organism>
<proteinExistence type="predicted"/>
<keyword evidence="2" id="KW-1133">Transmembrane helix</keyword>
<dbReference type="HOGENOM" id="CLU_592638_0_0_1"/>
<sequence>MLRSAFLASVLYCTLLFSVTAAVQREKSCGPGWSERRCDHRVRGEIHLWTALLFALLLLLWAVLRARGWLGRLVRKTIGGAPQHTPLSSISVDMPLSPMKEPGAAPAPTLLSAPTLLGHRRQPTPDSVVELLLLHEDSERCTQRDEADERERASLELGNELHADFGEIIDAPLSPHTPPPPPPPRPQPPEQPLPPPQQQPQPLPQASSPPPQQPPPPTQSSQPPPRRSPSPPPPGPHSILHAATRAFEAAMAAGGGSDQEDGAGSGEMDVELLVAAFRTNLAVTEVFGSMMTPAVKNDLANLDKLAKAWEALGKRRGAAQVATLRGLLEAERASGVHKPGGVLRDPSAGIALTWLRRSLAFQRGLLQGLAADRGATLSAVATAAYKAHLERYHNWVLRGTFKVCLGGLPARDVFLDKLGPELRPAERAEVCYREAAEVGEAMRRADERMGALLVALDMDDQRKA</sequence>
<feature type="transmembrane region" description="Helical" evidence="2">
    <location>
        <begin position="46"/>
        <end position="66"/>
    </location>
</feature>
<reference evidence="5" key="2">
    <citation type="submission" date="2024-10" db="UniProtKB">
        <authorList>
            <consortium name="EnsemblProtists"/>
        </authorList>
    </citation>
    <scope>IDENTIFICATION</scope>
</reference>
<feature type="domain" description="Glycolipid transfer protein" evidence="4">
    <location>
        <begin position="270"/>
        <end position="419"/>
    </location>
</feature>
<protein>
    <recommendedName>
        <fullName evidence="4">Glycolipid transfer protein domain-containing protein</fullName>
    </recommendedName>
</protein>
<dbReference type="PANTHER" id="PTHR10219:SF43">
    <property type="entry name" value="GLYCOLIPID TRANSFER PROTEIN DOMAIN-CONTAINING PROTEIN"/>
    <property type="match status" value="1"/>
</dbReference>
<evidence type="ECO:0000256" key="2">
    <source>
        <dbReference type="SAM" id="Phobius"/>
    </source>
</evidence>
<dbReference type="Gene3D" id="1.10.3520.10">
    <property type="entry name" value="Glycolipid transfer protein"/>
    <property type="match status" value="1"/>
</dbReference>
<dbReference type="InterPro" id="IPR036497">
    <property type="entry name" value="GLTP_sf"/>
</dbReference>
<keyword evidence="2" id="KW-0472">Membrane</keyword>
<dbReference type="PANTHER" id="PTHR10219">
    <property type="entry name" value="GLYCOLIPID TRANSFER PROTEIN-RELATED"/>
    <property type="match status" value="1"/>
</dbReference>
<dbReference type="PaxDb" id="2903-EOD32256"/>
<evidence type="ECO:0000256" key="1">
    <source>
        <dbReference type="SAM" id="MobiDB-lite"/>
    </source>
</evidence>
<dbReference type="STRING" id="2903.R1F9Y9"/>
<evidence type="ECO:0000313" key="6">
    <source>
        <dbReference type="Proteomes" id="UP000013827"/>
    </source>
</evidence>
<dbReference type="GO" id="GO:0016020">
    <property type="term" value="C:membrane"/>
    <property type="evidence" value="ECO:0007669"/>
    <property type="project" value="TreeGrafter"/>
</dbReference>
<feature type="region of interest" description="Disordered" evidence="1">
    <location>
        <begin position="169"/>
        <end position="239"/>
    </location>
</feature>
<feature type="compositionally biased region" description="Pro residues" evidence="1">
    <location>
        <begin position="175"/>
        <end position="236"/>
    </location>
</feature>
<dbReference type="RefSeq" id="XP_005784685.1">
    <property type="nucleotide sequence ID" value="XM_005784628.1"/>
</dbReference>
<evidence type="ECO:0000259" key="4">
    <source>
        <dbReference type="Pfam" id="PF08718"/>
    </source>
</evidence>
<dbReference type="GO" id="GO:1902387">
    <property type="term" value="F:ceramide 1-phosphate binding"/>
    <property type="evidence" value="ECO:0007669"/>
    <property type="project" value="TreeGrafter"/>
</dbReference>
<keyword evidence="6" id="KW-1185">Reference proteome</keyword>
<dbReference type="GO" id="GO:1902388">
    <property type="term" value="F:ceramide 1-phosphate transfer activity"/>
    <property type="evidence" value="ECO:0007669"/>
    <property type="project" value="TreeGrafter"/>
</dbReference>
<keyword evidence="2" id="KW-0812">Transmembrane</keyword>
<keyword evidence="3" id="KW-0732">Signal</keyword>
<name>A0A0D3K921_EMIH1</name>
<dbReference type="SUPFAM" id="SSF110004">
    <property type="entry name" value="Glycolipid transfer protein, GLTP"/>
    <property type="match status" value="1"/>
</dbReference>
<evidence type="ECO:0000313" key="5">
    <source>
        <dbReference type="EnsemblProtists" id="EOD32256"/>
    </source>
</evidence>
<reference evidence="6" key="1">
    <citation type="journal article" date="2013" name="Nature">
        <title>Pan genome of the phytoplankton Emiliania underpins its global distribution.</title>
        <authorList>
            <person name="Read B.A."/>
            <person name="Kegel J."/>
            <person name="Klute M.J."/>
            <person name="Kuo A."/>
            <person name="Lefebvre S.C."/>
            <person name="Maumus F."/>
            <person name="Mayer C."/>
            <person name="Miller J."/>
            <person name="Monier A."/>
            <person name="Salamov A."/>
            <person name="Young J."/>
            <person name="Aguilar M."/>
            <person name="Claverie J.M."/>
            <person name="Frickenhaus S."/>
            <person name="Gonzalez K."/>
            <person name="Herman E.K."/>
            <person name="Lin Y.C."/>
            <person name="Napier J."/>
            <person name="Ogata H."/>
            <person name="Sarno A.F."/>
            <person name="Shmutz J."/>
            <person name="Schroeder D."/>
            <person name="de Vargas C."/>
            <person name="Verret F."/>
            <person name="von Dassow P."/>
            <person name="Valentin K."/>
            <person name="Van de Peer Y."/>
            <person name="Wheeler G."/>
            <person name="Dacks J.B."/>
            <person name="Delwiche C.F."/>
            <person name="Dyhrman S.T."/>
            <person name="Glockner G."/>
            <person name="John U."/>
            <person name="Richards T."/>
            <person name="Worden A.Z."/>
            <person name="Zhang X."/>
            <person name="Grigoriev I.V."/>
            <person name="Allen A.E."/>
            <person name="Bidle K."/>
            <person name="Borodovsky M."/>
            <person name="Bowler C."/>
            <person name="Brownlee C."/>
            <person name="Cock J.M."/>
            <person name="Elias M."/>
            <person name="Gladyshev V.N."/>
            <person name="Groth M."/>
            <person name="Guda C."/>
            <person name="Hadaegh A."/>
            <person name="Iglesias-Rodriguez M.D."/>
            <person name="Jenkins J."/>
            <person name="Jones B.M."/>
            <person name="Lawson T."/>
            <person name="Leese F."/>
            <person name="Lindquist E."/>
            <person name="Lobanov A."/>
            <person name="Lomsadze A."/>
            <person name="Malik S.B."/>
            <person name="Marsh M.E."/>
            <person name="Mackinder L."/>
            <person name="Mock T."/>
            <person name="Mueller-Roeber B."/>
            <person name="Pagarete A."/>
            <person name="Parker M."/>
            <person name="Probert I."/>
            <person name="Quesneville H."/>
            <person name="Raines C."/>
            <person name="Rensing S.A."/>
            <person name="Riano-Pachon D.M."/>
            <person name="Richier S."/>
            <person name="Rokitta S."/>
            <person name="Shiraiwa Y."/>
            <person name="Soanes D.M."/>
            <person name="van der Giezen M."/>
            <person name="Wahlund T.M."/>
            <person name="Williams B."/>
            <person name="Wilson W."/>
            <person name="Wolfe G."/>
            <person name="Wurch L.L."/>
        </authorList>
    </citation>
    <scope>NUCLEOTIDE SEQUENCE</scope>
</reference>
<dbReference type="InterPro" id="IPR014830">
    <property type="entry name" value="Glycolipid_transfer_prot_dom"/>
</dbReference>
<dbReference type="GO" id="GO:0005829">
    <property type="term" value="C:cytosol"/>
    <property type="evidence" value="ECO:0007669"/>
    <property type="project" value="TreeGrafter"/>
</dbReference>
<dbReference type="EnsemblProtists" id="EOD32256">
    <property type="protein sequence ID" value="EOD32256"/>
    <property type="gene ID" value="EMIHUDRAFT_352715"/>
</dbReference>
<dbReference type="AlphaFoldDB" id="A0A0D3K921"/>
<accession>A0A0D3K921</accession>
<dbReference type="GeneID" id="17277528"/>
<evidence type="ECO:0000256" key="3">
    <source>
        <dbReference type="SAM" id="SignalP"/>
    </source>
</evidence>
<feature type="signal peptide" evidence="3">
    <location>
        <begin position="1"/>
        <end position="21"/>
    </location>
</feature>
<dbReference type="Pfam" id="PF08718">
    <property type="entry name" value="GLTP"/>
    <property type="match status" value="1"/>
</dbReference>
<feature type="chain" id="PRO_5044213609" description="Glycolipid transfer protein domain-containing protein" evidence="3">
    <location>
        <begin position="22"/>
        <end position="464"/>
    </location>
</feature>
<dbReference type="Proteomes" id="UP000013827">
    <property type="component" value="Unassembled WGS sequence"/>
</dbReference>